<keyword evidence="1" id="KW-1133">Transmembrane helix</keyword>
<dbReference type="EMBL" id="CAJOBP010001671">
    <property type="protein sequence ID" value="CAF4302233.1"/>
    <property type="molecule type" value="Genomic_DNA"/>
</dbReference>
<sequence length="478" mass="56527">MGDTTDHPNLNQLTTIGNNEINQCQQRQMTYEQIKAILEQHPCIGFENESENNSNRRMKRWGDTSNKINAIHGTINEHRTMINYLINNTVNATFVTDAIGDHHSNTRPQFTSWRDIVDLICITIFIGYILYFLICRTGLGPCNHCLSFLSKHMVPRVQQQKQQEQQLQEQIKKELQEQFKNTEQIKMHSFRQKKGIYPSTPSVVSDVFPTNKGYIYFSIITLLTPMSWLQQEILKIKHRNNQFRVLPSFTPLNKYTCYLIHRSTPQDLLHDLICLAQKCKLFTINTEFDLYDNNNNNNHDHHRPALIQIEFIDEYLSTVILIEVCHLPSNRTSLMFWLIRSIFKFIFQETKTIYVWGNHIDRLSPFIDYDLFTMDDLMKLHCINIQDIFKNWHSRKFGYTQPNANLWALQLAIVNTYHEFFDKSQTINRWSRTLVRYNHNQINSKISAMINYACYQCLAITKLAYTIHQLTFNNNSFF</sequence>
<dbReference type="EMBL" id="CAJNXB010001925">
    <property type="protein sequence ID" value="CAF3202585.1"/>
    <property type="molecule type" value="Genomic_DNA"/>
</dbReference>
<evidence type="ECO:0000313" key="3">
    <source>
        <dbReference type="EMBL" id="CAF4302233.1"/>
    </source>
</evidence>
<comment type="caution">
    <text evidence="3">The sequence shown here is derived from an EMBL/GenBank/DDBJ whole genome shotgun (WGS) entry which is preliminary data.</text>
</comment>
<feature type="transmembrane region" description="Helical" evidence="1">
    <location>
        <begin position="116"/>
        <end position="134"/>
    </location>
</feature>
<protein>
    <submittedName>
        <fullName evidence="3">Uncharacterized protein</fullName>
    </submittedName>
</protein>
<dbReference type="AlphaFoldDB" id="A0A820I1Q6"/>
<dbReference type="OrthoDB" id="10058153at2759"/>
<keyword evidence="1" id="KW-0472">Membrane</keyword>
<reference evidence="3" key="1">
    <citation type="submission" date="2021-02" db="EMBL/GenBank/DDBJ databases">
        <authorList>
            <person name="Nowell W R."/>
        </authorList>
    </citation>
    <scope>NUCLEOTIDE SEQUENCE</scope>
</reference>
<evidence type="ECO:0000256" key="1">
    <source>
        <dbReference type="SAM" id="Phobius"/>
    </source>
</evidence>
<evidence type="ECO:0000313" key="4">
    <source>
        <dbReference type="Proteomes" id="UP000663873"/>
    </source>
</evidence>
<dbReference type="Proteomes" id="UP000663825">
    <property type="component" value="Unassembled WGS sequence"/>
</dbReference>
<gene>
    <name evidence="2" type="ORF">TIS948_LOCUS12675</name>
    <name evidence="3" type="ORF">UJA718_LOCUS12718</name>
</gene>
<proteinExistence type="predicted"/>
<keyword evidence="1" id="KW-0812">Transmembrane</keyword>
<keyword evidence="4" id="KW-1185">Reference proteome</keyword>
<organism evidence="3 4">
    <name type="scientific">Rotaria socialis</name>
    <dbReference type="NCBI Taxonomy" id="392032"/>
    <lineage>
        <taxon>Eukaryota</taxon>
        <taxon>Metazoa</taxon>
        <taxon>Spiralia</taxon>
        <taxon>Gnathifera</taxon>
        <taxon>Rotifera</taxon>
        <taxon>Eurotatoria</taxon>
        <taxon>Bdelloidea</taxon>
        <taxon>Philodinida</taxon>
        <taxon>Philodinidae</taxon>
        <taxon>Rotaria</taxon>
    </lineage>
</organism>
<accession>A0A820I1Q6</accession>
<dbReference type="Proteomes" id="UP000663873">
    <property type="component" value="Unassembled WGS sequence"/>
</dbReference>
<name>A0A820I1Q6_9BILA</name>
<evidence type="ECO:0000313" key="2">
    <source>
        <dbReference type="EMBL" id="CAF3202585.1"/>
    </source>
</evidence>